<keyword evidence="3 7" id="KW-0645">Protease</keyword>
<evidence type="ECO:0000256" key="2">
    <source>
        <dbReference type="ARBA" id="ARBA00022640"/>
    </source>
</evidence>
<dbReference type="Pfam" id="PF00574">
    <property type="entry name" value="CLP_protease"/>
    <property type="match status" value="1"/>
</dbReference>
<dbReference type="AlphaFoldDB" id="A0A4D5Y8Z2"/>
<evidence type="ECO:0000256" key="3">
    <source>
        <dbReference type="ARBA" id="ARBA00022670"/>
    </source>
</evidence>
<dbReference type="EMBL" id="MH817915">
    <property type="protein sequence ID" value="QBS52283.1"/>
    <property type="molecule type" value="Genomic_DNA"/>
</dbReference>
<keyword evidence="2 12" id="KW-0934">Plastid</keyword>
<dbReference type="SUPFAM" id="SSF52096">
    <property type="entry name" value="ClpP/crotonase"/>
    <property type="match status" value="1"/>
</dbReference>
<dbReference type="InterPro" id="IPR001907">
    <property type="entry name" value="ClpP"/>
</dbReference>
<evidence type="ECO:0000256" key="9">
    <source>
        <dbReference type="PROSITE-ProRule" id="PRU10086"/>
    </source>
</evidence>
<dbReference type="PROSITE" id="PS00381">
    <property type="entry name" value="CLP_PROTEASE_SER"/>
    <property type="match status" value="1"/>
</dbReference>
<reference evidence="12" key="1">
    <citation type="submission" date="2018-08" db="EMBL/GenBank/DDBJ databases">
        <authorList>
            <person name="Olofsson J."/>
            <person name="Cantera I."/>
            <person name="Van de Paer C."/>
            <person name="Hong-Wa C."/>
            <person name="Zedane L."/>
            <person name="Dunning L."/>
            <person name="Alberti A."/>
            <person name="Christin P.-A."/>
            <person name="Besnard G."/>
        </authorList>
    </citation>
    <scope>NUCLEOTIDE SEQUENCE</scope>
</reference>
<dbReference type="Gene3D" id="3.90.226.10">
    <property type="entry name" value="2-enoyl-CoA Hydratase, Chain A, domain 1"/>
    <property type="match status" value="1"/>
</dbReference>
<dbReference type="InterPro" id="IPR023562">
    <property type="entry name" value="ClpP/TepA"/>
</dbReference>
<dbReference type="HAMAP" id="MF_00444">
    <property type="entry name" value="ClpP"/>
    <property type="match status" value="1"/>
</dbReference>
<sequence>MPVGVPKVPSLITGEEEATWVDLYNRLYRRRALFLCQELDYELSNQLIGLITFLSIEDSTRDQHVFINSPGGAIVPGVALFDVMQSVTPTIHTVCIGVAASMASLILSGGAMTQRIAFPHARVMIHQPASTFFESYTGECVLELDLVLELREHIELLYVQKTGQPRWVISRDIERDVFMSAAEAIDFGIVDLHAEDAPNHGFYIGSRAEEEMEYRLIENLKDSLN</sequence>
<feature type="active site" evidence="8">
    <location>
        <position position="101"/>
    </location>
</feature>
<dbReference type="PANTHER" id="PTHR10381">
    <property type="entry name" value="ATP-DEPENDENT CLP PROTEASE PROTEOLYTIC SUBUNIT"/>
    <property type="match status" value="1"/>
</dbReference>
<evidence type="ECO:0000256" key="8">
    <source>
        <dbReference type="PROSITE-ProRule" id="PRU10085"/>
    </source>
</evidence>
<dbReference type="GO" id="GO:0006515">
    <property type="term" value="P:protein quality control for misfolded or incompletely synthesized proteins"/>
    <property type="evidence" value="ECO:0007669"/>
    <property type="project" value="TreeGrafter"/>
</dbReference>
<dbReference type="GO" id="GO:0004176">
    <property type="term" value="F:ATP-dependent peptidase activity"/>
    <property type="evidence" value="ECO:0007669"/>
    <property type="project" value="InterPro"/>
</dbReference>
<dbReference type="GO" id="GO:0004252">
    <property type="term" value="F:serine-type endopeptidase activity"/>
    <property type="evidence" value="ECO:0007669"/>
    <property type="project" value="UniProtKB-UniRule"/>
</dbReference>
<dbReference type="PROSITE" id="PS00382">
    <property type="entry name" value="CLP_PROTEASE_HIS"/>
    <property type="match status" value="1"/>
</dbReference>
<comment type="subunit">
    <text evidence="7">Component of the chloroplastic Clp protease core complex.</text>
</comment>
<evidence type="ECO:0000256" key="4">
    <source>
        <dbReference type="ARBA" id="ARBA00022801"/>
    </source>
</evidence>
<evidence type="ECO:0000313" key="12">
    <source>
        <dbReference type="EMBL" id="QBS52283.1"/>
    </source>
</evidence>
<protein>
    <recommendedName>
        <fullName evidence="7 11">ATP-dependent Clp protease proteolytic subunit</fullName>
        <ecNumber evidence="7 10">3.4.21.92</ecNumber>
    </recommendedName>
    <alternativeName>
        <fullName evidence="7">Endopeptidase Clp</fullName>
    </alternativeName>
</protein>
<evidence type="ECO:0000256" key="10">
    <source>
        <dbReference type="RuleBase" id="RU000549"/>
    </source>
</evidence>
<dbReference type="GO" id="GO:0009368">
    <property type="term" value="C:endopeptidase Clp complex"/>
    <property type="evidence" value="ECO:0007669"/>
    <property type="project" value="TreeGrafter"/>
</dbReference>
<keyword evidence="5 7" id="KW-0720">Serine protease</keyword>
<evidence type="ECO:0000256" key="1">
    <source>
        <dbReference type="ARBA" id="ARBA00007039"/>
    </source>
</evidence>
<evidence type="ECO:0000256" key="7">
    <source>
        <dbReference type="HAMAP-Rule" id="MF_00444"/>
    </source>
</evidence>
<dbReference type="PANTHER" id="PTHR10381:SF15">
    <property type="entry name" value="CHLOROPLASTIC ATP-DEPENDENT CLP PROTEASE PROTEOLYTIC SUBUNIT 1"/>
    <property type="match status" value="1"/>
</dbReference>
<organism evidence="12">
    <name type="scientific">Ligustrum japonicum</name>
    <name type="common">Japanese privet</name>
    <dbReference type="NCBI Taxonomy" id="46072"/>
    <lineage>
        <taxon>Eukaryota</taxon>
        <taxon>Viridiplantae</taxon>
        <taxon>Streptophyta</taxon>
        <taxon>Embryophyta</taxon>
        <taxon>Tracheophyta</taxon>
        <taxon>Spermatophyta</taxon>
        <taxon>Magnoliopsida</taxon>
        <taxon>eudicotyledons</taxon>
        <taxon>Gunneridae</taxon>
        <taxon>Pentapetalae</taxon>
        <taxon>asterids</taxon>
        <taxon>lamiids</taxon>
        <taxon>Lamiales</taxon>
        <taxon>Oleaceae</taxon>
        <taxon>Oleeae</taxon>
        <taxon>Ligustrum</taxon>
    </lineage>
</organism>
<geneLocation type="chloroplast" evidence="12"/>
<dbReference type="GeneID" id="40348010"/>
<keyword evidence="12" id="KW-0150">Chloroplast</keyword>
<dbReference type="RefSeq" id="YP_009644479.1">
    <property type="nucleotide sequence ID" value="NC_042454.1"/>
</dbReference>
<evidence type="ECO:0000256" key="11">
    <source>
        <dbReference type="RuleBase" id="RU003567"/>
    </source>
</evidence>
<comment type="catalytic activity">
    <reaction evidence="6 7 9">
        <text>Hydrolysis of proteins to small peptides in the presence of ATP and magnesium. alpha-casein is the usual test substrate. In the absence of ATP, only oligopeptides shorter than five residues are hydrolyzed (such as succinyl-Leu-Tyr-|-NHMec, and Leu-Tyr-Leu-|-Tyr-Trp, in which cleavage of the -Tyr-|-Leu- and -Tyr-|-Trp bonds also occurs).</text>
        <dbReference type="EC" id="3.4.21.92"/>
    </reaction>
</comment>
<feature type="active site" evidence="7 9">
    <location>
        <position position="126"/>
    </location>
</feature>
<evidence type="ECO:0000256" key="6">
    <source>
        <dbReference type="ARBA" id="ARBA00034021"/>
    </source>
</evidence>
<reference evidence="12" key="2">
    <citation type="journal article" date="2019" name="Mol. Ecol. Resour.">
        <title>Phylogenomics using low-depth whole genome sequencing: A case study with the olive tribe.</title>
        <authorList>
            <person name="Olofsson J.K."/>
            <person name="Cantera I."/>
            <person name="Van de Paer C."/>
            <person name="Hong-Wa C."/>
            <person name="Zedane L."/>
            <person name="Dunning L.T."/>
            <person name="Alberti A."/>
            <person name="Christin P.A."/>
            <person name="Besnard G."/>
        </authorList>
    </citation>
    <scope>NUCLEOTIDE SEQUENCE</scope>
</reference>
<accession>A0A4D5Y8Z2</accession>
<comment type="similarity">
    <text evidence="1 7 11">Belongs to the peptidase S14 family.</text>
</comment>
<dbReference type="EC" id="3.4.21.92" evidence="7 10"/>
<dbReference type="CDD" id="cd07017">
    <property type="entry name" value="S14_ClpP_2"/>
    <property type="match status" value="1"/>
</dbReference>
<dbReference type="GO" id="GO:0051117">
    <property type="term" value="F:ATPase binding"/>
    <property type="evidence" value="ECO:0007669"/>
    <property type="project" value="TreeGrafter"/>
</dbReference>
<feature type="active site" description="Nucleophile" evidence="7">
    <location>
        <position position="101"/>
    </location>
</feature>
<dbReference type="InterPro" id="IPR033135">
    <property type="entry name" value="ClpP_His_AS"/>
</dbReference>
<comment type="subcellular location">
    <subcellularLocation>
        <location evidence="7">Plastid</location>
        <location evidence="7">Chloroplast stroma</location>
    </subcellularLocation>
</comment>
<dbReference type="PRINTS" id="PR00127">
    <property type="entry name" value="CLPPROTEASEP"/>
</dbReference>
<dbReference type="InterPro" id="IPR018215">
    <property type="entry name" value="ClpP_Ser_AS"/>
</dbReference>
<dbReference type="InterPro" id="IPR029045">
    <property type="entry name" value="ClpP/crotonase-like_dom_sf"/>
</dbReference>
<evidence type="ECO:0000256" key="5">
    <source>
        <dbReference type="ARBA" id="ARBA00022825"/>
    </source>
</evidence>
<keyword evidence="4 7" id="KW-0378">Hydrolase</keyword>
<gene>
    <name evidence="7 12" type="primary">clpP</name>
</gene>
<comment type="function">
    <text evidence="7">Cleaves peptides in various proteins in a process that requires ATP hydrolysis. Has a chymotrypsin-like activity. Plays a major role in the degradation of misfolded proteins.</text>
</comment>
<name>A0A4D5Y8Z2_LIGJA</name>
<proteinExistence type="inferred from homology"/>
<dbReference type="GO" id="GO:0009570">
    <property type="term" value="C:chloroplast stroma"/>
    <property type="evidence" value="ECO:0007669"/>
    <property type="project" value="UniProtKB-SubCell"/>
</dbReference>